<gene>
    <name evidence="2" type="primary">TCTEX1D2_2</name>
    <name evidence="2" type="ORF">HDU87_002517</name>
</gene>
<dbReference type="GO" id="GO:0045505">
    <property type="term" value="F:dynein intermediate chain binding"/>
    <property type="evidence" value="ECO:0007669"/>
    <property type="project" value="TreeGrafter"/>
</dbReference>
<dbReference type="PANTHER" id="PTHR21255:SF7">
    <property type="entry name" value="DYNEIN LIGHT CHAIN TCTEX-TYPE PROTEIN 2B"/>
    <property type="match status" value="1"/>
</dbReference>
<dbReference type="CDD" id="cd21459">
    <property type="entry name" value="DLC-like_TCTEX1D2"/>
    <property type="match status" value="1"/>
</dbReference>
<dbReference type="EMBL" id="JADGJQ010000002">
    <property type="protein sequence ID" value="KAJ3184951.1"/>
    <property type="molecule type" value="Genomic_DNA"/>
</dbReference>
<dbReference type="InterPro" id="IPR005334">
    <property type="entry name" value="Tctex-1-like"/>
</dbReference>
<dbReference type="PANTHER" id="PTHR21255">
    <property type="entry name" value="T-COMPLEX-ASSOCIATED-TESTIS-EXPRESSED 1/ DYNEIN LIGHT CHAIN"/>
    <property type="match status" value="1"/>
</dbReference>
<evidence type="ECO:0000313" key="3">
    <source>
        <dbReference type="Proteomes" id="UP001212152"/>
    </source>
</evidence>
<evidence type="ECO:0000313" key="2">
    <source>
        <dbReference type="EMBL" id="KAJ3184951.1"/>
    </source>
</evidence>
<proteinExistence type="inferred from homology"/>
<dbReference type="GO" id="GO:0005868">
    <property type="term" value="C:cytoplasmic dynein complex"/>
    <property type="evidence" value="ECO:0007669"/>
    <property type="project" value="TreeGrafter"/>
</dbReference>
<keyword evidence="3" id="KW-1185">Reference proteome</keyword>
<dbReference type="GO" id="GO:0007018">
    <property type="term" value="P:microtubule-based movement"/>
    <property type="evidence" value="ECO:0007669"/>
    <property type="project" value="TreeGrafter"/>
</dbReference>
<evidence type="ECO:0000256" key="1">
    <source>
        <dbReference type="ARBA" id="ARBA00005361"/>
    </source>
</evidence>
<dbReference type="FunFam" id="3.30.1140.40:FF:000003">
    <property type="entry name" value="tctex1 domain-containing protein 2"/>
    <property type="match status" value="1"/>
</dbReference>
<dbReference type="AlphaFoldDB" id="A0AAD5TTH1"/>
<sequence length="165" mass="18579">MNPKSHAKQIAMTAIRSYGVIQPGRTEKAPVVGCDEKKMMAEKAIVADESAYNIRPNFKQKFRPAAIQKLIHQALVDRLTGATYNADSCATWTKEIADEIKNRLKDLDLPRYKYVVNVVIGEMRGEGVRMGCRCFWDADTDNVAQDTFINDSLFCVVAAFGVYFY</sequence>
<reference evidence="2" key="1">
    <citation type="submission" date="2020-05" db="EMBL/GenBank/DDBJ databases">
        <title>Phylogenomic resolution of chytrid fungi.</title>
        <authorList>
            <person name="Stajich J.E."/>
            <person name="Amses K."/>
            <person name="Simmons R."/>
            <person name="Seto K."/>
            <person name="Myers J."/>
            <person name="Bonds A."/>
            <person name="Quandt C.A."/>
            <person name="Barry K."/>
            <person name="Liu P."/>
            <person name="Grigoriev I."/>
            <person name="Longcore J.E."/>
            <person name="James T.Y."/>
        </authorList>
    </citation>
    <scope>NUCLEOTIDE SEQUENCE</scope>
    <source>
        <strain evidence="2">JEL0379</strain>
    </source>
</reference>
<organism evidence="2 3">
    <name type="scientific">Geranomyces variabilis</name>
    <dbReference type="NCBI Taxonomy" id="109894"/>
    <lineage>
        <taxon>Eukaryota</taxon>
        <taxon>Fungi</taxon>
        <taxon>Fungi incertae sedis</taxon>
        <taxon>Chytridiomycota</taxon>
        <taxon>Chytridiomycota incertae sedis</taxon>
        <taxon>Chytridiomycetes</taxon>
        <taxon>Spizellomycetales</taxon>
        <taxon>Powellomycetaceae</taxon>
        <taxon>Geranomyces</taxon>
    </lineage>
</organism>
<accession>A0AAD5TTH1</accession>
<protein>
    <submittedName>
        <fullName evidence="2">Tctex1 domain-containing protein 2</fullName>
    </submittedName>
</protein>
<dbReference type="InterPro" id="IPR038586">
    <property type="entry name" value="Tctex-1-like_sf"/>
</dbReference>
<dbReference type="GO" id="GO:0005737">
    <property type="term" value="C:cytoplasm"/>
    <property type="evidence" value="ECO:0007669"/>
    <property type="project" value="TreeGrafter"/>
</dbReference>
<dbReference type="Proteomes" id="UP001212152">
    <property type="component" value="Unassembled WGS sequence"/>
</dbReference>
<dbReference type="Pfam" id="PF03645">
    <property type="entry name" value="Tctex-1"/>
    <property type="match status" value="1"/>
</dbReference>
<comment type="caution">
    <text evidence="2">The sequence shown here is derived from an EMBL/GenBank/DDBJ whole genome shotgun (WGS) entry which is preliminary data.</text>
</comment>
<comment type="similarity">
    <text evidence="1">Belongs to the dynein light chain Tctex-type family.</text>
</comment>
<dbReference type="Gene3D" id="3.30.1140.40">
    <property type="entry name" value="Tctex-1"/>
    <property type="match status" value="1"/>
</dbReference>
<name>A0AAD5TTH1_9FUNG</name>